<organism evidence="1 2">
    <name type="scientific">Eumeta variegata</name>
    <name type="common">Bagworm moth</name>
    <name type="synonym">Eumeta japonica</name>
    <dbReference type="NCBI Taxonomy" id="151549"/>
    <lineage>
        <taxon>Eukaryota</taxon>
        <taxon>Metazoa</taxon>
        <taxon>Ecdysozoa</taxon>
        <taxon>Arthropoda</taxon>
        <taxon>Hexapoda</taxon>
        <taxon>Insecta</taxon>
        <taxon>Pterygota</taxon>
        <taxon>Neoptera</taxon>
        <taxon>Endopterygota</taxon>
        <taxon>Lepidoptera</taxon>
        <taxon>Glossata</taxon>
        <taxon>Ditrysia</taxon>
        <taxon>Tineoidea</taxon>
        <taxon>Psychidae</taxon>
        <taxon>Oiketicinae</taxon>
        <taxon>Eumeta</taxon>
    </lineage>
</organism>
<comment type="caution">
    <text evidence="1">The sequence shown here is derived from an EMBL/GenBank/DDBJ whole genome shotgun (WGS) entry which is preliminary data.</text>
</comment>
<evidence type="ECO:0000313" key="2">
    <source>
        <dbReference type="Proteomes" id="UP000299102"/>
    </source>
</evidence>
<dbReference type="EMBL" id="BGZK01000123">
    <property type="protein sequence ID" value="GBP20917.1"/>
    <property type="molecule type" value="Genomic_DNA"/>
</dbReference>
<reference evidence="1 2" key="1">
    <citation type="journal article" date="2019" name="Commun. Biol.">
        <title>The bagworm genome reveals a unique fibroin gene that provides high tensile strength.</title>
        <authorList>
            <person name="Kono N."/>
            <person name="Nakamura H."/>
            <person name="Ohtoshi R."/>
            <person name="Tomita M."/>
            <person name="Numata K."/>
            <person name="Arakawa K."/>
        </authorList>
    </citation>
    <scope>NUCLEOTIDE SEQUENCE [LARGE SCALE GENOMIC DNA]</scope>
</reference>
<evidence type="ECO:0000313" key="1">
    <source>
        <dbReference type="EMBL" id="GBP20917.1"/>
    </source>
</evidence>
<dbReference type="Proteomes" id="UP000299102">
    <property type="component" value="Unassembled WGS sequence"/>
</dbReference>
<gene>
    <name evidence="1" type="ORF">EVAR_80737_1</name>
</gene>
<proteinExistence type="predicted"/>
<protein>
    <submittedName>
        <fullName evidence="1">Uncharacterized protein</fullName>
    </submittedName>
</protein>
<sequence length="101" mass="11103">MSKKRALTCEKTRKEVGIPAKPHSSQNRNSGYFKLATGVVSREFMATEGNVLTIFHVIVSYLCRVKLPARMYAAARSCAPGTPGPLKSCGLSRLAYPIREM</sequence>
<dbReference type="AlphaFoldDB" id="A0A4C1U475"/>
<keyword evidence="2" id="KW-1185">Reference proteome</keyword>
<accession>A0A4C1U475</accession>
<name>A0A4C1U475_EUMVA</name>